<evidence type="ECO:0000256" key="2">
    <source>
        <dbReference type="SAM" id="Phobius"/>
    </source>
</evidence>
<name>A0ABD3M6K2_9STRA</name>
<evidence type="ECO:0000313" key="5">
    <source>
        <dbReference type="Proteomes" id="UP001530293"/>
    </source>
</evidence>
<keyword evidence="2" id="KW-0812">Transmembrane</keyword>
<feature type="region of interest" description="Disordered" evidence="1">
    <location>
        <begin position="663"/>
        <end position="735"/>
    </location>
</feature>
<feature type="chain" id="PRO_5044748818" description="VWFA domain-containing protein" evidence="3">
    <location>
        <begin position="25"/>
        <end position="884"/>
    </location>
</feature>
<gene>
    <name evidence="4" type="ORF">ACHAWU_004441</name>
</gene>
<accession>A0ABD3M6K2</accession>
<feature type="region of interest" description="Disordered" evidence="1">
    <location>
        <begin position="454"/>
        <end position="491"/>
    </location>
</feature>
<keyword evidence="2" id="KW-1133">Transmembrane helix</keyword>
<organism evidence="4 5">
    <name type="scientific">Discostella pseudostelligera</name>
    <dbReference type="NCBI Taxonomy" id="259834"/>
    <lineage>
        <taxon>Eukaryota</taxon>
        <taxon>Sar</taxon>
        <taxon>Stramenopiles</taxon>
        <taxon>Ochrophyta</taxon>
        <taxon>Bacillariophyta</taxon>
        <taxon>Coscinodiscophyceae</taxon>
        <taxon>Thalassiosirophycidae</taxon>
        <taxon>Stephanodiscales</taxon>
        <taxon>Stephanodiscaceae</taxon>
        <taxon>Discostella</taxon>
    </lineage>
</organism>
<protein>
    <recommendedName>
        <fullName evidence="6">VWFA domain-containing protein</fullName>
    </recommendedName>
</protein>
<reference evidence="4 5" key="1">
    <citation type="submission" date="2024-10" db="EMBL/GenBank/DDBJ databases">
        <title>Updated reference genomes for cyclostephanoid diatoms.</title>
        <authorList>
            <person name="Roberts W.R."/>
            <person name="Alverson A.J."/>
        </authorList>
    </citation>
    <scope>NUCLEOTIDE SEQUENCE [LARGE SCALE GENOMIC DNA]</scope>
    <source>
        <strain evidence="4 5">AJA232-27</strain>
    </source>
</reference>
<dbReference type="AlphaFoldDB" id="A0ABD3M6K2"/>
<keyword evidence="5" id="KW-1185">Reference proteome</keyword>
<proteinExistence type="predicted"/>
<evidence type="ECO:0000313" key="4">
    <source>
        <dbReference type="EMBL" id="KAL3757656.1"/>
    </source>
</evidence>
<evidence type="ECO:0000256" key="3">
    <source>
        <dbReference type="SAM" id="SignalP"/>
    </source>
</evidence>
<feature type="compositionally biased region" description="Basic and acidic residues" evidence="1">
    <location>
        <begin position="704"/>
        <end position="717"/>
    </location>
</feature>
<comment type="caution">
    <text evidence="4">The sequence shown here is derived from an EMBL/GenBank/DDBJ whole genome shotgun (WGS) entry which is preliminary data.</text>
</comment>
<dbReference type="EMBL" id="JALLBG020000255">
    <property type="protein sequence ID" value="KAL3757656.1"/>
    <property type="molecule type" value="Genomic_DNA"/>
</dbReference>
<keyword evidence="3" id="KW-0732">Signal</keyword>
<dbReference type="Proteomes" id="UP001530293">
    <property type="component" value="Unassembled WGS sequence"/>
</dbReference>
<feature type="compositionally biased region" description="Low complexity" evidence="1">
    <location>
        <begin position="174"/>
        <end position="211"/>
    </location>
</feature>
<evidence type="ECO:0008006" key="6">
    <source>
        <dbReference type="Google" id="ProtNLM"/>
    </source>
</evidence>
<evidence type="ECO:0000256" key="1">
    <source>
        <dbReference type="SAM" id="MobiDB-lite"/>
    </source>
</evidence>
<feature type="transmembrane region" description="Helical" evidence="2">
    <location>
        <begin position="413"/>
        <end position="437"/>
    </location>
</feature>
<sequence length="884" mass="96320">MTPRKLQLLIPSLSVVLSAVFVSAFPTDEHVRRHRSAELHGRVLAPDDAPPVKAEGPGGPEAVVGATAMDGVEPGIETIELTDAPTLSPLTDAPTPTPGAIELFLCTQDPKPPTDKFCEETLFAGTYYTTNDACLAECWGMMACPSIFCVTESPTLSPTISAKPTDAPTVSRAPTTLEPTTHKPTTHKPTTLSPVTSSPTTAQPSASSFTFSVTTNGQDPIESIPLSPFRLDFVLVVDGSTNSNDGKRRNLFRGGDTSRKLQSLFKPAQDAELLSLVSDHLLDQFTKDMVAGGGKPMSVELGIDDKEEQNVRDGKLMVSYSYIGHAVYAITDNNNLLPTTAEVDSDVLNAFNSRQGKRAWLNAVQYSEDDVLQDIVNVIASYNPIMNVNQAVASDNEADLVDSTSTVAKTTTVFTPIVAVIVVAFATTLLIIGFLTYRKYQKYKRSMANNDSLNLSYQSRKRKGATETNVKNRKRYDHFQSPEGSVVSPSEEPLNLEIVGGDTYPVSQDHSDAGTTSAIAGRQFHPHDESSPYDEATPQNTTSVSSMVYYSQVANQMCDTNTVGEETLEGLYSDKDSYFQSTFAPSVNGQQLHGDGIHSLHSLDTLDNTFGFTSAQSMDALDNPEEKITHLIEGFEEIIDRNERVSSSPAVYLPAALQSTGNICDEENSRGQEDMPVTEHSPEETAERSPVNNFLPESDEVVDSSDHPNVVERRTSEEGNESIKTTSNTSEASDTDELFARITELENKMIQTETTLKTSTFDETDDSDELFSRITELENKMFRTESVLASASKDEMDAVVATNHGTEQIDVSVSVPPNTSTHINTLEGIFTEETLVKIEENRLKCTPPPSEGEVDNEIIKAAKENTLLGKFLDESTDDDSVFEN</sequence>
<feature type="region of interest" description="Disordered" evidence="1">
    <location>
        <begin position="159"/>
        <end position="211"/>
    </location>
</feature>
<feature type="compositionally biased region" description="Low complexity" evidence="1">
    <location>
        <begin position="481"/>
        <end position="491"/>
    </location>
</feature>
<feature type="signal peptide" evidence="3">
    <location>
        <begin position="1"/>
        <end position="24"/>
    </location>
</feature>
<keyword evidence="2" id="KW-0472">Membrane</keyword>
<feature type="compositionally biased region" description="Polar residues" evidence="1">
    <location>
        <begin position="722"/>
        <end position="732"/>
    </location>
</feature>